<dbReference type="Gene3D" id="4.10.60.10">
    <property type="entry name" value="Zinc finger, CCHC-type"/>
    <property type="match status" value="1"/>
</dbReference>
<evidence type="ECO:0000259" key="3">
    <source>
        <dbReference type="PROSITE" id="PS50158"/>
    </source>
</evidence>
<proteinExistence type="predicted"/>
<feature type="region of interest" description="Disordered" evidence="2">
    <location>
        <begin position="90"/>
        <end position="143"/>
    </location>
</feature>
<evidence type="ECO:0000256" key="1">
    <source>
        <dbReference type="PROSITE-ProRule" id="PRU00047"/>
    </source>
</evidence>
<dbReference type="OrthoDB" id="1299025at2759"/>
<feature type="compositionally biased region" description="Basic residues" evidence="2">
    <location>
        <begin position="96"/>
        <end position="111"/>
    </location>
</feature>
<keyword evidence="1" id="KW-0479">Metal-binding</keyword>
<dbReference type="OMA" id="ETICYRC"/>
<name>A0A1S4C6U9_TOBAC</name>
<evidence type="ECO:0000256" key="2">
    <source>
        <dbReference type="SAM" id="MobiDB-lite"/>
    </source>
</evidence>
<dbReference type="GO" id="GO:0008270">
    <property type="term" value="F:zinc ion binding"/>
    <property type="evidence" value="ECO:0007669"/>
    <property type="project" value="UniProtKB-KW"/>
</dbReference>
<dbReference type="PANTHER" id="PTHR33325">
    <property type="entry name" value="ZINC FINGER, CCHC-TYPE-RELATED"/>
    <property type="match status" value="1"/>
</dbReference>
<feature type="compositionally biased region" description="Basic and acidic residues" evidence="2">
    <location>
        <begin position="112"/>
        <end position="122"/>
    </location>
</feature>
<dbReference type="AlphaFoldDB" id="A0A1S4C6U9"/>
<dbReference type="KEGG" id="nta:107815557"/>
<dbReference type="PROSITE" id="PS50158">
    <property type="entry name" value="ZF_CCHC"/>
    <property type="match status" value="1"/>
</dbReference>
<protein>
    <recommendedName>
        <fullName evidence="3">CCHC-type domain-containing protein</fullName>
    </recommendedName>
</protein>
<keyword evidence="1" id="KW-0862">Zinc</keyword>
<dbReference type="PANTHER" id="PTHR33325:SF5">
    <property type="entry name" value="TRANSCRIPTION FACTOR INTERACTOR AND REGULATOR CCHC(ZN) FAMILY"/>
    <property type="match status" value="1"/>
</dbReference>
<dbReference type="InterPro" id="IPR001878">
    <property type="entry name" value="Znf_CCHC"/>
</dbReference>
<dbReference type="RefSeq" id="XP_016496654.1">
    <property type="nucleotide sequence ID" value="XM_016641168.1"/>
</dbReference>
<gene>
    <name evidence="4" type="primary">LOC107815557</name>
</gene>
<evidence type="ECO:0000313" key="4">
    <source>
        <dbReference type="RefSeq" id="XP_016496654.1"/>
    </source>
</evidence>
<sequence>MFRITSKLKLCGDKISDYDMLEKTFTTVHASNMVLQQQYREKGFTKYSELISLLLVAERNNDLLMRNHENRPTGSTPLPEADKVHSHYANHEKGHGRGRNRGHSRGRRQGRNSHEIRQPPRRDNRRKQKRDYENPKANSSETICYRCGGKGHWSKACRIPRHLVDLYQASRKSKGPETNFFSDDNFDITHLDVADFFEQPEGKIDHLIGDGSVMKEDGAV</sequence>
<dbReference type="SMART" id="SM00343">
    <property type="entry name" value="ZnF_C2HC"/>
    <property type="match status" value="1"/>
</dbReference>
<dbReference type="SUPFAM" id="SSF57756">
    <property type="entry name" value="Retrovirus zinc finger-like domains"/>
    <property type="match status" value="1"/>
</dbReference>
<feature type="domain" description="CCHC-type" evidence="3">
    <location>
        <begin position="144"/>
        <end position="158"/>
    </location>
</feature>
<dbReference type="Pfam" id="PF00098">
    <property type="entry name" value="zf-CCHC"/>
    <property type="match status" value="1"/>
</dbReference>
<organism evidence="4">
    <name type="scientific">Nicotiana tabacum</name>
    <name type="common">Common tobacco</name>
    <dbReference type="NCBI Taxonomy" id="4097"/>
    <lineage>
        <taxon>Eukaryota</taxon>
        <taxon>Viridiplantae</taxon>
        <taxon>Streptophyta</taxon>
        <taxon>Embryophyta</taxon>
        <taxon>Tracheophyta</taxon>
        <taxon>Spermatophyta</taxon>
        <taxon>Magnoliopsida</taxon>
        <taxon>eudicotyledons</taxon>
        <taxon>Gunneridae</taxon>
        <taxon>Pentapetalae</taxon>
        <taxon>asterids</taxon>
        <taxon>lamiids</taxon>
        <taxon>Solanales</taxon>
        <taxon>Solanaceae</taxon>
        <taxon>Nicotianoideae</taxon>
        <taxon>Nicotianeae</taxon>
        <taxon>Nicotiana</taxon>
    </lineage>
</organism>
<dbReference type="PaxDb" id="4097-A0A1S4C6U9"/>
<dbReference type="GO" id="GO:0003676">
    <property type="term" value="F:nucleic acid binding"/>
    <property type="evidence" value="ECO:0007669"/>
    <property type="project" value="InterPro"/>
</dbReference>
<keyword evidence="1" id="KW-0863">Zinc-finger</keyword>
<accession>A0A1S4C6U9</accession>
<dbReference type="InterPro" id="IPR036875">
    <property type="entry name" value="Znf_CCHC_sf"/>
</dbReference>
<reference evidence="4" key="1">
    <citation type="submission" date="2025-08" db="UniProtKB">
        <authorList>
            <consortium name="RefSeq"/>
        </authorList>
    </citation>
    <scope>IDENTIFICATION</scope>
</reference>